<reference evidence="5" key="1">
    <citation type="journal article" date="2019" name="Int. J. Syst. Evol. Microbiol.">
        <title>The Global Catalogue of Microorganisms (GCM) 10K type strain sequencing project: providing services to taxonomists for standard genome sequencing and annotation.</title>
        <authorList>
            <consortium name="The Broad Institute Genomics Platform"/>
            <consortium name="The Broad Institute Genome Sequencing Center for Infectious Disease"/>
            <person name="Wu L."/>
            <person name="Ma J."/>
        </authorList>
    </citation>
    <scope>NUCLEOTIDE SEQUENCE [LARGE SCALE GENOMIC DNA]</scope>
    <source>
        <strain evidence="5">CCM 8875</strain>
    </source>
</reference>
<evidence type="ECO:0000313" key="5">
    <source>
        <dbReference type="Proteomes" id="UP001597302"/>
    </source>
</evidence>
<proteinExistence type="predicted"/>
<dbReference type="Pfam" id="PF00817">
    <property type="entry name" value="IMS"/>
    <property type="match status" value="1"/>
</dbReference>
<dbReference type="InterPro" id="IPR001126">
    <property type="entry name" value="UmuC"/>
</dbReference>
<gene>
    <name evidence="4" type="ORF">ACFQ5P_17845</name>
</gene>
<evidence type="ECO:0000256" key="2">
    <source>
        <dbReference type="SAM" id="MobiDB-lite"/>
    </source>
</evidence>
<protein>
    <submittedName>
        <fullName evidence="4">Y-family DNA polymerase</fullName>
    </submittedName>
</protein>
<keyword evidence="5" id="KW-1185">Reference proteome</keyword>
<dbReference type="PANTHER" id="PTHR35369:SF2">
    <property type="entry name" value="BLR3025 PROTEIN"/>
    <property type="match status" value="1"/>
</dbReference>
<dbReference type="PANTHER" id="PTHR35369">
    <property type="entry name" value="BLR3025 PROTEIN-RELATED"/>
    <property type="match status" value="1"/>
</dbReference>
<dbReference type="RefSeq" id="WP_379107525.1">
    <property type="nucleotide sequence ID" value="NZ_JBHTOQ010000038.1"/>
</dbReference>
<feature type="region of interest" description="Disordered" evidence="2">
    <location>
        <begin position="391"/>
        <end position="436"/>
    </location>
</feature>
<evidence type="ECO:0000259" key="3">
    <source>
        <dbReference type="Pfam" id="PF00817"/>
    </source>
</evidence>
<dbReference type="CDD" id="cd03468">
    <property type="entry name" value="PolY_like"/>
    <property type="match status" value="1"/>
</dbReference>
<organism evidence="4 5">
    <name type="scientific">Paracoccus nototheniae</name>
    <dbReference type="NCBI Taxonomy" id="2489002"/>
    <lineage>
        <taxon>Bacteria</taxon>
        <taxon>Pseudomonadati</taxon>
        <taxon>Pseudomonadota</taxon>
        <taxon>Alphaproteobacteria</taxon>
        <taxon>Rhodobacterales</taxon>
        <taxon>Paracoccaceae</taxon>
        <taxon>Paracoccus</taxon>
    </lineage>
</organism>
<dbReference type="InterPro" id="IPR043502">
    <property type="entry name" value="DNA/RNA_pol_sf"/>
</dbReference>
<dbReference type="SUPFAM" id="SSF56672">
    <property type="entry name" value="DNA/RNA polymerases"/>
    <property type="match status" value="1"/>
</dbReference>
<feature type="compositionally biased region" description="Pro residues" evidence="2">
    <location>
        <begin position="405"/>
        <end position="425"/>
    </location>
</feature>
<dbReference type="InterPro" id="IPR050356">
    <property type="entry name" value="SulA_CellDiv_inhibitor"/>
</dbReference>
<feature type="domain" description="UmuC" evidence="3">
    <location>
        <begin position="36"/>
        <end position="148"/>
    </location>
</feature>
<accession>A0ABW4E214</accession>
<dbReference type="Proteomes" id="UP001597302">
    <property type="component" value="Unassembled WGS sequence"/>
</dbReference>
<sequence length="502" mass="53948">MARRLLSIWFPRLASDHALRNRPVPGPFALTLRSGQNDRLHCVNAEAGARGLHPGMGLNDARAICPGLVTRPACPVAEAAALSVLRRWAGRYAPLVAPDGPNGLIADITGVAHLFGNEGDLQADLQARLDRGGITAISAIAGTRGAAHALARHGGGIVTPDDLSGRMAALPVAALRIDAETAQALARTGLGRIGDLIALPRAPLARRFGPELALRLDQMLGLRPEPVGAVPDAPHFGVRLVLPDPIGLQQDVMAGLLRLLDRLCAQLATHAMGARRLRLELGRVDRETLVVEIGLARPLRDPARIAPLFTPKLADLDAGFGIETMRLQAPVTEPLAPEQITSHGGSDLRDGMADLISRLGNRIGFDSVQRLHPAPSLTPERSFRLTPAIGAPETGAKKAGAPEPDAAPGPGHPPPRPIALFPPEPVTAATGHPPTRFRWRRTQFTTLRATGPERIAPEWWLDDPAWQGGLRNYWRIETVEGPRLWMFHTPRKDHWSVQGEFA</sequence>
<keyword evidence="1" id="KW-0227">DNA damage</keyword>
<comment type="caution">
    <text evidence="4">The sequence shown here is derived from an EMBL/GenBank/DDBJ whole genome shotgun (WGS) entry which is preliminary data.</text>
</comment>
<evidence type="ECO:0000256" key="1">
    <source>
        <dbReference type="ARBA" id="ARBA00022763"/>
    </source>
</evidence>
<evidence type="ECO:0000313" key="4">
    <source>
        <dbReference type="EMBL" id="MFD1483163.1"/>
    </source>
</evidence>
<name>A0ABW4E214_9RHOB</name>
<dbReference type="EMBL" id="JBHTOQ010000038">
    <property type="protein sequence ID" value="MFD1483163.1"/>
    <property type="molecule type" value="Genomic_DNA"/>
</dbReference>